<evidence type="ECO:0000313" key="5">
    <source>
        <dbReference type="EMBL" id="ASJ78989.1"/>
    </source>
</evidence>
<dbReference type="PANTHER" id="PTHR33217:SF7">
    <property type="entry name" value="TRANSPOSASE FOR INSERTION SEQUENCE ELEMENT IS1081"/>
    <property type="match status" value="1"/>
</dbReference>
<dbReference type="Pfam" id="PF00872">
    <property type="entry name" value="Transposase_mut"/>
    <property type="match status" value="1"/>
</dbReference>
<keyword evidence="1" id="KW-0815">Transposition</keyword>
<gene>
    <name evidence="5" type="primary">30</name>
    <name evidence="5" type="ORF">PBI_POUSHOU_30</name>
</gene>
<sequence>MTHHQSALSTLITEVLGDPDTAGDILRRMLEAAMQDAINAEDAAHIGADRYERNQERTTTRNGTRPKTVATPAGELDLAIPKMRKGSFFPSLLNPRKRIDKALYAVICQAWIDGVSTRKVDEIVKALGNDHGISRSSVSRICKDLDEVVAEFTDRPLDHTWFPYLWLDATYLDVRYHGRVVSRALVVATGVSAQGRREILGMALGDAETADFWTEFLRSLRARGLAVSGPSNPLGVALVVSDAHSGLKAAVKAILPGASWQRCRVHFARNVTQKLGSRNSKPVNALIGAIFAQTDTASTMGQHRLVADSLTTSYPEITAMLDEAEADLTAFASFPREHWQKIWSNNPIERLNREIKRRADVVQVFPDNASVTRLIGAVLQEQHEEWQYGERRYLSESSMTKLASMLQPPINASSTMLPLTA</sequence>
<evidence type="ECO:0000256" key="3">
    <source>
        <dbReference type="ARBA" id="ARBA00023172"/>
    </source>
</evidence>
<dbReference type="InterPro" id="IPR001207">
    <property type="entry name" value="Transposase_mutator"/>
</dbReference>
<dbReference type="PANTHER" id="PTHR33217">
    <property type="entry name" value="TRANSPOSASE FOR INSERTION SEQUENCE ELEMENT IS1081"/>
    <property type="match status" value="1"/>
</dbReference>
<keyword evidence="6" id="KW-1185">Reference proteome</keyword>
<evidence type="ECO:0000256" key="4">
    <source>
        <dbReference type="SAM" id="MobiDB-lite"/>
    </source>
</evidence>
<dbReference type="GO" id="GO:0006313">
    <property type="term" value="P:DNA transposition"/>
    <property type="evidence" value="ECO:0007669"/>
    <property type="project" value="InterPro"/>
</dbReference>
<dbReference type="NCBIfam" id="NF033543">
    <property type="entry name" value="transpos_IS256"/>
    <property type="match status" value="1"/>
</dbReference>
<name>A0A220NQR7_9CAUD</name>
<reference evidence="5" key="1">
    <citation type="submission" date="2017-06" db="EMBL/GenBank/DDBJ databases">
        <authorList>
            <person name="Guerrero Bustamante C.A."/>
            <person name="Bowman C.A."/>
            <person name="Russell D.A."/>
            <person name="Pope W.A."/>
            <person name="Jacobs-Sera D."/>
            <person name="Hatfull G.F."/>
        </authorList>
    </citation>
    <scope>NUCLEOTIDE SEQUENCE [LARGE SCALE GENOMIC DNA]</scope>
</reference>
<keyword evidence="3" id="KW-0233">DNA recombination</keyword>
<dbReference type="OrthoDB" id="38164at10239"/>
<dbReference type="GeneID" id="40104356"/>
<protein>
    <submittedName>
        <fullName evidence="5">Transposase</fullName>
    </submittedName>
</protein>
<proteinExistence type="predicted"/>
<accession>A0A220NQR7</accession>
<dbReference type="KEGG" id="vg:40104356"/>
<dbReference type="RefSeq" id="YP_009626542.1">
    <property type="nucleotide sequence ID" value="NC_042139.2"/>
</dbReference>
<dbReference type="EMBL" id="MF197383">
    <property type="protein sequence ID" value="ASJ78989.1"/>
    <property type="molecule type" value="Genomic_DNA"/>
</dbReference>
<keyword evidence="2" id="KW-0238">DNA-binding</keyword>
<evidence type="ECO:0000256" key="2">
    <source>
        <dbReference type="ARBA" id="ARBA00023125"/>
    </source>
</evidence>
<feature type="region of interest" description="Disordered" evidence="4">
    <location>
        <begin position="45"/>
        <end position="69"/>
    </location>
</feature>
<organism evidence="5 6">
    <name type="scientific">Corynebacterium phage Poushou</name>
    <dbReference type="NCBI Taxonomy" id="2015851"/>
    <lineage>
        <taxon>Viruses</taxon>
        <taxon>Duplodnaviria</taxon>
        <taxon>Heunggongvirae</taxon>
        <taxon>Uroviricota</taxon>
        <taxon>Caudoviricetes</taxon>
        <taxon>Poushouvirus</taxon>
        <taxon>Poushouvirus Poushou</taxon>
    </lineage>
</organism>
<dbReference type="GO" id="GO:0003677">
    <property type="term" value="F:DNA binding"/>
    <property type="evidence" value="ECO:0007669"/>
    <property type="project" value="UniProtKB-KW"/>
</dbReference>
<evidence type="ECO:0000313" key="6">
    <source>
        <dbReference type="Proteomes" id="UP000226097"/>
    </source>
</evidence>
<dbReference type="Proteomes" id="UP000226097">
    <property type="component" value="Segment"/>
</dbReference>
<evidence type="ECO:0000256" key="1">
    <source>
        <dbReference type="ARBA" id="ARBA00022578"/>
    </source>
</evidence>
<feature type="compositionally biased region" description="Basic and acidic residues" evidence="4">
    <location>
        <begin position="45"/>
        <end position="59"/>
    </location>
</feature>
<dbReference type="GO" id="GO:0004803">
    <property type="term" value="F:transposase activity"/>
    <property type="evidence" value="ECO:0007669"/>
    <property type="project" value="InterPro"/>
</dbReference>